<reference evidence="2 3" key="1">
    <citation type="journal article" date="2012" name="G3 (Bethesda)">
        <title>Pichia sorbitophila, an interspecies yeast hybrid reveals early steps of genome resolution following polyploidization.</title>
        <authorList>
            <person name="Leh Louis V."/>
            <person name="Despons L."/>
            <person name="Friedrich A."/>
            <person name="Martin T."/>
            <person name="Durrens P."/>
            <person name="Casaregola S."/>
            <person name="Neuveglise C."/>
            <person name="Fairhead C."/>
            <person name="Marck C."/>
            <person name="Cruz J.A."/>
            <person name="Straub M.L."/>
            <person name="Kugler V."/>
            <person name="Sacerdot C."/>
            <person name="Uzunov Z."/>
            <person name="Thierry A."/>
            <person name="Weiss S."/>
            <person name="Bleykasten C."/>
            <person name="De Montigny J."/>
            <person name="Jacques N."/>
            <person name="Jung P."/>
            <person name="Lemaire M."/>
            <person name="Mallet S."/>
            <person name="Morel G."/>
            <person name="Richard G.F."/>
            <person name="Sarkar A."/>
            <person name="Savel G."/>
            <person name="Schacherer J."/>
            <person name="Seret M.L."/>
            <person name="Talla E."/>
            <person name="Samson G."/>
            <person name="Jubin C."/>
            <person name="Poulain J."/>
            <person name="Vacherie B."/>
            <person name="Barbe V."/>
            <person name="Pelletier E."/>
            <person name="Sherman D.J."/>
            <person name="Westhof E."/>
            <person name="Weissenbach J."/>
            <person name="Baret P.V."/>
            <person name="Wincker P."/>
            <person name="Gaillardin C."/>
            <person name="Dujon B."/>
            <person name="Souciet J.L."/>
        </authorList>
    </citation>
    <scope>NUCLEOTIDE SEQUENCE [LARGE SCALE GENOMIC DNA]</scope>
    <source>
        <strain evidence="3">ATCC MYA-4447 / BCRC 22081 / CBS 7064 / NBRC 10061 / NRRL Y-12695</strain>
    </source>
</reference>
<dbReference type="SUPFAM" id="SSF81383">
    <property type="entry name" value="F-box domain"/>
    <property type="match status" value="1"/>
</dbReference>
<evidence type="ECO:0000259" key="1">
    <source>
        <dbReference type="PROSITE" id="PS50181"/>
    </source>
</evidence>
<name>G8YD93_PICSO</name>
<dbReference type="OrthoDB" id="4084239at2759"/>
<dbReference type="PROSITE" id="PS50181">
    <property type="entry name" value="FBOX"/>
    <property type="match status" value="1"/>
</dbReference>
<dbReference type="Proteomes" id="UP000005222">
    <property type="component" value="Chromosome J"/>
</dbReference>
<dbReference type="SMART" id="SM00256">
    <property type="entry name" value="FBOX"/>
    <property type="match status" value="1"/>
</dbReference>
<dbReference type="InterPro" id="IPR001810">
    <property type="entry name" value="F-box_dom"/>
</dbReference>
<evidence type="ECO:0000313" key="3">
    <source>
        <dbReference type="Proteomes" id="UP000005222"/>
    </source>
</evidence>
<protein>
    <submittedName>
        <fullName evidence="2">Piso0_002687 protein</fullName>
    </submittedName>
</protein>
<dbReference type="OMA" id="KYMDSAL"/>
<sequence length="696" mass="81333">MNCTKEVVSLHPVSDRTFNLAMLCCFQNPSSRRENRVRRSQSSLSLVHKLPMNILLEIFQHVSQFDLVSLSLTCFKLYEAATERLYRRVTVILNAEFPVRYARNSTTFIKENGVAYMDSSLIVGVNNLVRFMQTLHINPPLIQKVKFFVFDKCYPDNLLKENYDLNLIQSDIIEFFGRNSWEINFLHITFVDFMSGIEKLTKFLRNRNIRNKIFKLFVTRLEDLCVPVIPQGLTNLFLMIDEHELMHMNQFDLGGYPYSIFNSLYTLTCSTNKQLGLEILRKFKLRSPSEDSKLKLKGFTAFHCHKEFISSDESEALCSFDHGDSKELQDYIGGLDKKLDFKVISDKIDLTYLTHLYLKIDCNVHRNNNCSCFPDFFKDLASYSRSKGGLSNLISFELELFPNFEWLRPHQILETILTPLGGFIKTLRSLVRLTIDLSTLGFKMFDNIMGMSSVVLNKLNERLIEAFFLCFFTSSQRRTTTNLKTLQFPDFLTSFIYYKPDFYESLLHTCQCWGCHLVLKRLNELFMPLSGEDEIRNMDDEATYYILIGFILGKLQTDREVCIPIKQKTFNYRNYPIYKGQPHTLHNHFHQNCTKCDCNINDDPNAESSTSIDNLVTTYIIHQLRPLVKYLTTIFCNLDNLMIHGIYYEYDKSSHTMKPIFDDDEYPESFLKEKEEEIRLGIKPDIKFGYFGGNDF</sequence>
<accession>G8YD93</accession>
<gene>
    <name evidence="2" type="primary">Piso0_002687</name>
    <name evidence="2" type="ORF">GNLVRS01_PISO0J17411g</name>
</gene>
<keyword evidence="3" id="KW-1185">Reference proteome</keyword>
<dbReference type="InParanoid" id="G8YD93"/>
<dbReference type="Pfam" id="PF12937">
    <property type="entry name" value="F-box-like"/>
    <property type="match status" value="1"/>
</dbReference>
<evidence type="ECO:0000313" key="2">
    <source>
        <dbReference type="EMBL" id="CCE82924.1"/>
    </source>
</evidence>
<dbReference type="CDD" id="cd09917">
    <property type="entry name" value="F-box_SF"/>
    <property type="match status" value="1"/>
</dbReference>
<dbReference type="EMBL" id="FO082050">
    <property type="protein sequence ID" value="CCE82924.1"/>
    <property type="molecule type" value="Genomic_DNA"/>
</dbReference>
<dbReference type="AlphaFoldDB" id="G8YD93"/>
<dbReference type="eggNOG" id="ENOG502R6HI">
    <property type="taxonomic scope" value="Eukaryota"/>
</dbReference>
<dbReference type="InterPro" id="IPR036047">
    <property type="entry name" value="F-box-like_dom_sf"/>
</dbReference>
<dbReference type="HOGENOM" id="CLU_024390_1_0_1"/>
<organism evidence="2 3">
    <name type="scientific">Pichia sorbitophila (strain ATCC MYA-4447 / BCRC 22081 / CBS 7064 / NBRC 10061 / NRRL Y-12695)</name>
    <name type="common">Hybrid yeast</name>
    <dbReference type="NCBI Taxonomy" id="559304"/>
    <lineage>
        <taxon>Eukaryota</taxon>
        <taxon>Fungi</taxon>
        <taxon>Dikarya</taxon>
        <taxon>Ascomycota</taxon>
        <taxon>Saccharomycotina</taxon>
        <taxon>Pichiomycetes</taxon>
        <taxon>Debaryomycetaceae</taxon>
        <taxon>Millerozyma</taxon>
    </lineage>
</organism>
<proteinExistence type="predicted"/>
<feature type="domain" description="F-box" evidence="1">
    <location>
        <begin position="44"/>
        <end position="89"/>
    </location>
</feature>